<name>A0A2V0RB15_9ZZZZ</name>
<evidence type="ECO:0000256" key="1">
    <source>
        <dbReference type="SAM" id="MobiDB-lite"/>
    </source>
</evidence>
<proteinExistence type="predicted"/>
<accession>A0A2V0RB15</accession>
<sequence>MAQTYTQGSTVYVVHGGQLVGTTVLYRKNEPVSPGNNTYHVSGSTSKGGIARNITGEIHESFLLSDFEYSRMSQDEREDYVRRVTLAMASPPPRPPPSQGGGGLRSELDFTADEFKDSQDISLMPVSNNLDPQSNTVDDAVPPANGPFPLLLIPALGGGARQSVISVGDRTLVANRQPAINMRPGIQQQLPPPPPPKIGISTGGGGPSNPDSSSPSLSGPAGNSSLLNAFNLIRSRTSPGDADPFSRVRANATCVSMRRFFYNYSITVPIIRDGLLRRLSDAELQLDDSRPSAEADANLRDLQSQIVAHDAKVARRRELDQILSHVTVMPNNASTSNLLSEQEYVQLVATFDQVASRTVGTSVPLLFDYGVSNVSTTVKHIEDLLYNYTGYLTNANELRRRGSPYHERTPYPTHLLDAHTDGPSPAFNDVLFAENCFRYGVNPIVVADMFPRSLCTLAVQLIDSRLTRGTPITLGELTRAINISPLRPAVPPLHTASTVQGVREAISNLPPMPQAVITDLGTLLGGRVNDTGIGPSKPAIAPSSSTAAGITVPLPITSP</sequence>
<feature type="compositionally biased region" description="Low complexity" evidence="1">
    <location>
        <begin position="208"/>
        <end position="221"/>
    </location>
</feature>
<dbReference type="EMBL" id="BDQB01000301">
    <property type="protein sequence ID" value="GBH22441.1"/>
    <property type="molecule type" value="Genomic_RNA"/>
</dbReference>
<dbReference type="AlphaFoldDB" id="A0A2V0RB15"/>
<organism evidence="2">
    <name type="scientific">viral metagenome</name>
    <dbReference type="NCBI Taxonomy" id="1070528"/>
    <lineage>
        <taxon>unclassified sequences</taxon>
        <taxon>metagenomes</taxon>
        <taxon>organismal metagenomes</taxon>
    </lineage>
</organism>
<protein>
    <submittedName>
        <fullName evidence="2">Uncharacterized protein</fullName>
    </submittedName>
</protein>
<reference evidence="2" key="1">
    <citation type="submission" date="2017-04" db="EMBL/GenBank/DDBJ databases">
        <title>Unveiling RNA virosphere associated with marine microorganisms.</title>
        <authorList>
            <person name="Urayama S."/>
            <person name="Takaki Y."/>
            <person name="Nishi S."/>
            <person name="Yoshida Y."/>
            <person name="Deguchi S."/>
            <person name="Takai K."/>
            <person name="Nunoura T."/>
        </authorList>
    </citation>
    <scope>NUCLEOTIDE SEQUENCE</scope>
</reference>
<feature type="region of interest" description="Disordered" evidence="1">
    <location>
        <begin position="182"/>
        <end position="221"/>
    </location>
</feature>
<feature type="region of interest" description="Disordered" evidence="1">
    <location>
        <begin position="87"/>
        <end position="106"/>
    </location>
</feature>
<evidence type="ECO:0000313" key="2">
    <source>
        <dbReference type="EMBL" id="GBH22441.1"/>
    </source>
</evidence>
<comment type="caution">
    <text evidence="2">The sequence shown here is derived from an EMBL/GenBank/DDBJ whole genome shotgun (WGS) entry which is preliminary data.</text>
</comment>